<organism evidence="2">
    <name type="scientific">marine sediment metagenome</name>
    <dbReference type="NCBI Taxonomy" id="412755"/>
    <lineage>
        <taxon>unclassified sequences</taxon>
        <taxon>metagenomes</taxon>
        <taxon>ecological metagenomes</taxon>
    </lineage>
</organism>
<evidence type="ECO:0000256" key="1">
    <source>
        <dbReference type="SAM" id="MobiDB-lite"/>
    </source>
</evidence>
<sequence length="156" mass="17119">MGNVSKALKKIFKIWKFQSQLLKRLQAIEEALNDLQETRFAIGGELAADRACAVEALAEEIVELEAYSTPGEAQEARERVADLERHLVADEVPDIAYRLDVAGDGSDELTLEGRAALDEFRQRLLDDERRNRVAGDQANGAGQGDAPDPSPLDSVD</sequence>
<protein>
    <submittedName>
        <fullName evidence="2">Uncharacterized protein</fullName>
    </submittedName>
</protein>
<dbReference type="EMBL" id="LAZR01018191">
    <property type="protein sequence ID" value="KKL97346.1"/>
    <property type="molecule type" value="Genomic_DNA"/>
</dbReference>
<comment type="caution">
    <text evidence="2">The sequence shown here is derived from an EMBL/GenBank/DDBJ whole genome shotgun (WGS) entry which is preliminary data.</text>
</comment>
<feature type="region of interest" description="Disordered" evidence="1">
    <location>
        <begin position="128"/>
        <end position="156"/>
    </location>
</feature>
<evidence type="ECO:0000313" key="2">
    <source>
        <dbReference type="EMBL" id="KKL97346.1"/>
    </source>
</evidence>
<accession>A0A0F9H304</accession>
<feature type="compositionally biased region" description="Low complexity" evidence="1">
    <location>
        <begin position="134"/>
        <end position="146"/>
    </location>
</feature>
<name>A0A0F9H304_9ZZZZ</name>
<dbReference type="AlphaFoldDB" id="A0A0F9H304"/>
<reference evidence="2" key="1">
    <citation type="journal article" date="2015" name="Nature">
        <title>Complex archaea that bridge the gap between prokaryotes and eukaryotes.</title>
        <authorList>
            <person name="Spang A."/>
            <person name="Saw J.H."/>
            <person name="Jorgensen S.L."/>
            <person name="Zaremba-Niedzwiedzka K."/>
            <person name="Martijn J."/>
            <person name="Lind A.E."/>
            <person name="van Eijk R."/>
            <person name="Schleper C."/>
            <person name="Guy L."/>
            <person name="Ettema T.J."/>
        </authorList>
    </citation>
    <scope>NUCLEOTIDE SEQUENCE</scope>
</reference>
<proteinExistence type="predicted"/>
<gene>
    <name evidence="2" type="ORF">LCGC14_1835390</name>
</gene>